<dbReference type="Gene3D" id="2.40.50.140">
    <property type="entry name" value="Nucleic acid-binding proteins"/>
    <property type="match status" value="2"/>
</dbReference>
<name>A0A1B3WF77_9FIRM</name>
<accession>A0A1B3WF77</accession>
<dbReference type="EMBL" id="CP017037">
    <property type="protein sequence ID" value="AOH39620.1"/>
    <property type="molecule type" value="Genomic_DNA"/>
</dbReference>
<evidence type="ECO:0000313" key="3">
    <source>
        <dbReference type="EMBL" id="AOH39620.1"/>
    </source>
</evidence>
<evidence type="ECO:0000256" key="1">
    <source>
        <dbReference type="PIRNR" id="PIRNR012524"/>
    </source>
</evidence>
<dbReference type="KEGG" id="dpn:BCB69_02450"/>
<protein>
    <submittedName>
        <fullName evidence="3">RNA-binding protein</fullName>
    </submittedName>
</protein>
<dbReference type="Pfam" id="PF21543">
    <property type="entry name" value="CvfB_2nd"/>
    <property type="match status" value="1"/>
</dbReference>
<dbReference type="PIRSF" id="PIRSF012524">
    <property type="entry name" value="YitL_S1"/>
    <property type="match status" value="1"/>
</dbReference>
<evidence type="ECO:0000259" key="2">
    <source>
        <dbReference type="PROSITE" id="PS50126"/>
    </source>
</evidence>
<dbReference type="InterPro" id="IPR014464">
    <property type="entry name" value="CvfB_fam"/>
</dbReference>
<dbReference type="SUPFAM" id="SSF50249">
    <property type="entry name" value="Nucleic acid-binding proteins"/>
    <property type="match status" value="1"/>
</dbReference>
<proteinExistence type="inferred from homology"/>
<dbReference type="InterPro" id="IPR036388">
    <property type="entry name" value="WH-like_DNA-bd_sf"/>
</dbReference>
<dbReference type="PANTHER" id="PTHR37296">
    <property type="entry name" value="CONSERVED VIRULENCE FACTOR B"/>
    <property type="match status" value="1"/>
</dbReference>
<dbReference type="InterPro" id="IPR048587">
    <property type="entry name" value="CvfB_S1_3rd"/>
</dbReference>
<dbReference type="PROSITE" id="PS50126">
    <property type="entry name" value="S1"/>
    <property type="match status" value="1"/>
</dbReference>
<dbReference type="AlphaFoldDB" id="A0A1B3WF77"/>
<evidence type="ECO:0000313" key="4">
    <source>
        <dbReference type="Proteomes" id="UP000094757"/>
    </source>
</evidence>
<organism evidence="3 4">
    <name type="scientific">Dialister pneumosintes</name>
    <dbReference type="NCBI Taxonomy" id="39950"/>
    <lineage>
        <taxon>Bacteria</taxon>
        <taxon>Bacillati</taxon>
        <taxon>Bacillota</taxon>
        <taxon>Negativicutes</taxon>
        <taxon>Veillonellales</taxon>
        <taxon>Veillonellaceae</taxon>
        <taxon>Dialister</taxon>
    </lineage>
</organism>
<dbReference type="GO" id="GO:0003676">
    <property type="term" value="F:nucleic acid binding"/>
    <property type="evidence" value="ECO:0007669"/>
    <property type="project" value="InterPro"/>
</dbReference>
<dbReference type="InterPro" id="IPR012340">
    <property type="entry name" value="NA-bd_OB-fold"/>
</dbReference>
<dbReference type="SMART" id="SM00316">
    <property type="entry name" value="S1"/>
    <property type="match status" value="3"/>
</dbReference>
<dbReference type="InterPro" id="IPR039566">
    <property type="entry name" value="CvfB_S1_st"/>
</dbReference>
<dbReference type="InterPro" id="IPR040764">
    <property type="entry name" value="CvfB_WH"/>
</dbReference>
<dbReference type="PANTHER" id="PTHR37296:SF1">
    <property type="entry name" value="CONSERVED VIRULENCE FACTOR B"/>
    <property type="match status" value="1"/>
</dbReference>
<dbReference type="Gene3D" id="1.10.10.10">
    <property type="entry name" value="Winged helix-like DNA-binding domain superfamily/Winged helix DNA-binding domain"/>
    <property type="match status" value="1"/>
</dbReference>
<dbReference type="Pfam" id="PF13509">
    <property type="entry name" value="S1_2"/>
    <property type="match status" value="2"/>
</dbReference>
<reference evidence="4" key="1">
    <citation type="submission" date="2016-08" db="EMBL/GenBank/DDBJ databases">
        <authorList>
            <person name="Holder M.E."/>
            <person name="Ajami N.J."/>
            <person name="Petrosino J.F."/>
        </authorList>
    </citation>
    <scope>NUCLEOTIDE SEQUENCE [LARGE SCALE GENOMIC DNA]</scope>
    <source>
        <strain evidence="4">F0677</strain>
    </source>
</reference>
<comment type="similarity">
    <text evidence="1">Belongs to the CvfB family.</text>
</comment>
<sequence>MDYNNQNIKEKRKELPFKENSIAVLPVVRIAEFGAFLSAGTGDSNDDILLHNGQQTTPVKLGDRVKVFLYHDPHHRLTASMRLPQVNEDEIAYVNVLLTTKFGAFVDVGTERGIFLPISETIGRVEKDQRIWIKLYTDKTGRLAVTMRIAEEMLALAKPAKGIKVGGKIQGTVYNITRNGAFIITREKWIAFLYKEDMPRNLKAGQEVTARVTFIREDGRLNVSLRPTKEKAMDEDMQRIVDFMKKHDGQMSFTDKSNPDEIKNVFGLSKSAFKRALGHLLKADKVILEATCTRLK</sequence>
<dbReference type="InterPro" id="IPR003029">
    <property type="entry name" value="S1_domain"/>
</dbReference>
<feature type="domain" description="S1 motif" evidence="2">
    <location>
        <begin position="166"/>
        <end position="226"/>
    </location>
</feature>
<dbReference type="Proteomes" id="UP000094757">
    <property type="component" value="Chromosome"/>
</dbReference>
<gene>
    <name evidence="3" type="ORF">BCB69_02450</name>
</gene>
<dbReference type="STRING" id="39950.BCB69_02450"/>
<dbReference type="Pfam" id="PF17783">
    <property type="entry name" value="WHD_CvfB"/>
    <property type="match status" value="1"/>
</dbReference>